<dbReference type="EMBL" id="CM056744">
    <property type="protein sequence ID" value="KAJ8664676.1"/>
    <property type="molecule type" value="Genomic_DNA"/>
</dbReference>
<evidence type="ECO:0000313" key="2">
    <source>
        <dbReference type="Proteomes" id="UP001239111"/>
    </source>
</evidence>
<protein>
    <submittedName>
        <fullName evidence="1">Uncharacterized protein</fullName>
    </submittedName>
</protein>
<gene>
    <name evidence="1" type="ORF">QAD02_006338</name>
</gene>
<accession>A0ACC2N1Q8</accession>
<reference evidence="1" key="1">
    <citation type="submission" date="2023-04" db="EMBL/GenBank/DDBJ databases">
        <title>A chromosome-level genome assembly of the parasitoid wasp Eretmocerus hayati.</title>
        <authorList>
            <person name="Zhong Y."/>
            <person name="Liu S."/>
            <person name="Liu Y."/>
        </authorList>
    </citation>
    <scope>NUCLEOTIDE SEQUENCE</scope>
    <source>
        <strain evidence="1">ZJU_SS_LIU_2023</strain>
    </source>
</reference>
<proteinExistence type="predicted"/>
<evidence type="ECO:0000313" key="1">
    <source>
        <dbReference type="EMBL" id="KAJ8664676.1"/>
    </source>
</evidence>
<sequence length="281" mass="31723">MSTKVKCTECPSKPAFLEKNAVLCPSCKSFYHATCANIISKLPNGAFASCCGIKHNTPKAADQAQAGAPVTQQQLIDIINRSNKDQSEQLGKMLKNELKLLSDKIDNVADRVSNLEDQIGSHGDRIDRIEVDIQALTPSSQESLLYELHERVRREKNVIFFNVPESDESANNDRTKIIDLLAEAPFNLQLIHTTRLGRKSVNSNTVRPLKVFFQTCDEAIWVLKNSKDFVDKNISCKRDRTPSERAHLKQLYAELDDRKKEGESNLIIKYINNIPRIMAKN</sequence>
<name>A0ACC2N1Q8_9HYME</name>
<organism evidence="1 2">
    <name type="scientific">Eretmocerus hayati</name>
    <dbReference type="NCBI Taxonomy" id="131215"/>
    <lineage>
        <taxon>Eukaryota</taxon>
        <taxon>Metazoa</taxon>
        <taxon>Ecdysozoa</taxon>
        <taxon>Arthropoda</taxon>
        <taxon>Hexapoda</taxon>
        <taxon>Insecta</taxon>
        <taxon>Pterygota</taxon>
        <taxon>Neoptera</taxon>
        <taxon>Endopterygota</taxon>
        <taxon>Hymenoptera</taxon>
        <taxon>Apocrita</taxon>
        <taxon>Proctotrupomorpha</taxon>
        <taxon>Chalcidoidea</taxon>
        <taxon>Aphelinidae</taxon>
        <taxon>Aphelininae</taxon>
        <taxon>Eretmocerus</taxon>
    </lineage>
</organism>
<keyword evidence="2" id="KW-1185">Reference proteome</keyword>
<comment type="caution">
    <text evidence="1">The sequence shown here is derived from an EMBL/GenBank/DDBJ whole genome shotgun (WGS) entry which is preliminary data.</text>
</comment>
<dbReference type="Proteomes" id="UP001239111">
    <property type="component" value="Chromosome 4"/>
</dbReference>